<dbReference type="Proteomes" id="UP000198618">
    <property type="component" value="Unassembled WGS sequence"/>
</dbReference>
<dbReference type="RefSeq" id="WP_090872107.1">
    <property type="nucleotide sequence ID" value="NZ_FOHE01000021.1"/>
</dbReference>
<name>A0A1I0GGE1_9BACI</name>
<comment type="cofactor">
    <cofactor evidence="1">
        <name>Mg(2+)</name>
        <dbReference type="ChEBI" id="CHEBI:18420"/>
    </cofactor>
</comment>
<dbReference type="InterPro" id="IPR013221">
    <property type="entry name" value="Mur_ligase_cen"/>
</dbReference>
<dbReference type="NCBIfam" id="TIGR01499">
    <property type="entry name" value="folC"/>
    <property type="match status" value="1"/>
</dbReference>
<keyword evidence="15" id="KW-1185">Reference proteome</keyword>
<dbReference type="SUPFAM" id="SSF53623">
    <property type="entry name" value="MurD-like peptide ligases, catalytic domain"/>
    <property type="match status" value="1"/>
</dbReference>
<dbReference type="InterPro" id="IPR004101">
    <property type="entry name" value="Mur_ligase_C"/>
</dbReference>
<gene>
    <name evidence="14" type="ORF">SAMN05216389_12151</name>
</gene>
<dbReference type="SUPFAM" id="SSF53244">
    <property type="entry name" value="MurD-like peptide ligases, peptide-binding domain"/>
    <property type="match status" value="1"/>
</dbReference>
<dbReference type="InterPro" id="IPR036565">
    <property type="entry name" value="Mur-like_cat_sf"/>
</dbReference>
<keyword evidence="5" id="KW-0479">Metal-binding</keyword>
<dbReference type="PANTHER" id="PTHR11136:SF0">
    <property type="entry name" value="DIHYDROFOLATE SYNTHETASE-RELATED"/>
    <property type="match status" value="1"/>
</dbReference>
<protein>
    <recommendedName>
        <fullName evidence="3">tetrahydrofolate synthase</fullName>
        <ecNumber evidence="3">6.3.2.17</ecNumber>
    </recommendedName>
    <alternativeName>
        <fullName evidence="9">Tetrahydrofolylpolyglutamate synthase</fullName>
    </alternativeName>
</protein>
<dbReference type="AlphaFoldDB" id="A0A1I0GGE1"/>
<evidence type="ECO:0000259" key="13">
    <source>
        <dbReference type="Pfam" id="PF08245"/>
    </source>
</evidence>
<dbReference type="InterPro" id="IPR001645">
    <property type="entry name" value="Folylpolyglutamate_synth"/>
</dbReference>
<dbReference type="EC" id="6.3.2.17" evidence="3"/>
<dbReference type="FunFam" id="3.40.1190.10:FF:000011">
    <property type="entry name" value="Folylpolyglutamate synthase/dihydrofolate synthase"/>
    <property type="match status" value="1"/>
</dbReference>
<dbReference type="Pfam" id="PF02875">
    <property type="entry name" value="Mur_ligase_C"/>
    <property type="match status" value="1"/>
</dbReference>
<evidence type="ECO:0000256" key="3">
    <source>
        <dbReference type="ARBA" id="ARBA00013025"/>
    </source>
</evidence>
<sequence length="426" mass="48414">MIKNMSQVNEFFQNRRKFGIKPGLERINRLLSIQGNPQHRMKAIHVAGTNGKGSTIHFLKNALIANGYRVGVFTSPSLDGIRGHILDNDQPIDETIFIQLFNQLQQSIFELDNQEMHPSEFEIITVLSFMYFASTVDIALIEAGMGGRDDTTNCFIPILSIITNVDKDHMAYLGDSLEQIAYHKAGIIKQTVPVIVGDLHDESKIVIEKEARLQKAPILELNKDFLYSDFEWEDNLQRFQWKNQHNEVFQVKLQMQGLHQIKNASVALKALTMLLEKGMNINKEKALKAIQATKVPGRFEKISEHPVVIIDGAHNLAGIQAFLETVSAIPNGLEKQLIFAGFKDKDLEAMITSCIPYFESITLTSFDHPRAAKEIELLSLTSESKVDIEPNWEVLLDRITTNQQRKMFFVTGSLHFITMVRKYFLK</sequence>
<dbReference type="GO" id="GO:0004326">
    <property type="term" value="F:tetrahydrofolylpolyglutamate synthase activity"/>
    <property type="evidence" value="ECO:0007669"/>
    <property type="project" value="UniProtKB-EC"/>
</dbReference>
<keyword evidence="7 11" id="KW-0067">ATP-binding</keyword>
<dbReference type="STRING" id="930131.SAMN05216389_12151"/>
<feature type="domain" description="Mur ligase C-terminal" evidence="12">
    <location>
        <begin position="297"/>
        <end position="413"/>
    </location>
</feature>
<dbReference type="GO" id="GO:0008841">
    <property type="term" value="F:dihydrofolate synthase activity"/>
    <property type="evidence" value="ECO:0007669"/>
    <property type="project" value="TreeGrafter"/>
</dbReference>
<evidence type="ECO:0000256" key="4">
    <source>
        <dbReference type="ARBA" id="ARBA00022598"/>
    </source>
</evidence>
<evidence type="ECO:0000256" key="10">
    <source>
        <dbReference type="ARBA" id="ARBA00047493"/>
    </source>
</evidence>
<evidence type="ECO:0000256" key="5">
    <source>
        <dbReference type="ARBA" id="ARBA00022723"/>
    </source>
</evidence>
<evidence type="ECO:0000256" key="7">
    <source>
        <dbReference type="ARBA" id="ARBA00022840"/>
    </source>
</evidence>
<organism evidence="14 15">
    <name type="scientific">Oceanobacillus limi</name>
    <dbReference type="NCBI Taxonomy" id="930131"/>
    <lineage>
        <taxon>Bacteria</taxon>
        <taxon>Bacillati</taxon>
        <taxon>Bacillota</taxon>
        <taxon>Bacilli</taxon>
        <taxon>Bacillales</taxon>
        <taxon>Bacillaceae</taxon>
        <taxon>Oceanobacillus</taxon>
    </lineage>
</organism>
<evidence type="ECO:0000256" key="1">
    <source>
        <dbReference type="ARBA" id="ARBA00001946"/>
    </source>
</evidence>
<dbReference type="GO" id="GO:0005524">
    <property type="term" value="F:ATP binding"/>
    <property type="evidence" value="ECO:0007669"/>
    <property type="project" value="UniProtKB-KW"/>
</dbReference>
<reference evidence="14 15" key="1">
    <citation type="submission" date="2016-10" db="EMBL/GenBank/DDBJ databases">
        <authorList>
            <person name="de Groot N.N."/>
        </authorList>
    </citation>
    <scope>NUCLEOTIDE SEQUENCE [LARGE SCALE GENOMIC DNA]</scope>
    <source>
        <strain evidence="14 15">IBRC-M 10780</strain>
    </source>
</reference>
<dbReference type="PANTHER" id="PTHR11136">
    <property type="entry name" value="FOLYLPOLYGLUTAMATE SYNTHASE-RELATED"/>
    <property type="match status" value="1"/>
</dbReference>
<accession>A0A1I0GGE1</accession>
<evidence type="ECO:0000256" key="9">
    <source>
        <dbReference type="ARBA" id="ARBA00030592"/>
    </source>
</evidence>
<feature type="domain" description="Mur ligase central" evidence="13">
    <location>
        <begin position="46"/>
        <end position="270"/>
    </location>
</feature>
<dbReference type="Gene3D" id="3.40.1190.10">
    <property type="entry name" value="Mur-like, catalytic domain"/>
    <property type="match status" value="1"/>
</dbReference>
<dbReference type="PIRSF" id="PIRSF001563">
    <property type="entry name" value="Folylpolyglu_synth"/>
    <property type="match status" value="1"/>
</dbReference>
<evidence type="ECO:0000256" key="2">
    <source>
        <dbReference type="ARBA" id="ARBA00008276"/>
    </source>
</evidence>
<evidence type="ECO:0000256" key="6">
    <source>
        <dbReference type="ARBA" id="ARBA00022741"/>
    </source>
</evidence>
<evidence type="ECO:0000256" key="11">
    <source>
        <dbReference type="PIRNR" id="PIRNR001563"/>
    </source>
</evidence>
<evidence type="ECO:0000256" key="8">
    <source>
        <dbReference type="ARBA" id="ARBA00022842"/>
    </source>
</evidence>
<dbReference type="Pfam" id="PF08245">
    <property type="entry name" value="Mur_ligase_M"/>
    <property type="match status" value="1"/>
</dbReference>
<proteinExistence type="inferred from homology"/>
<comment type="similarity">
    <text evidence="2 11">Belongs to the folylpolyglutamate synthase family.</text>
</comment>
<keyword evidence="8" id="KW-0460">Magnesium</keyword>
<dbReference type="GO" id="GO:0046872">
    <property type="term" value="F:metal ion binding"/>
    <property type="evidence" value="ECO:0007669"/>
    <property type="project" value="UniProtKB-KW"/>
</dbReference>
<dbReference type="Gene3D" id="3.90.190.20">
    <property type="entry name" value="Mur ligase, C-terminal domain"/>
    <property type="match status" value="1"/>
</dbReference>
<evidence type="ECO:0000259" key="12">
    <source>
        <dbReference type="Pfam" id="PF02875"/>
    </source>
</evidence>
<dbReference type="EMBL" id="FOHE01000021">
    <property type="protein sequence ID" value="SET69976.1"/>
    <property type="molecule type" value="Genomic_DNA"/>
</dbReference>
<evidence type="ECO:0000313" key="14">
    <source>
        <dbReference type="EMBL" id="SET69976.1"/>
    </source>
</evidence>
<keyword evidence="6 11" id="KW-0547">Nucleotide-binding</keyword>
<comment type="catalytic activity">
    <reaction evidence="10">
        <text>(6S)-5,6,7,8-tetrahydrofolyl-(gamma-L-Glu)(n) + L-glutamate + ATP = (6S)-5,6,7,8-tetrahydrofolyl-(gamma-L-Glu)(n+1) + ADP + phosphate + H(+)</text>
        <dbReference type="Rhea" id="RHEA:10580"/>
        <dbReference type="Rhea" id="RHEA-COMP:14738"/>
        <dbReference type="Rhea" id="RHEA-COMP:14740"/>
        <dbReference type="ChEBI" id="CHEBI:15378"/>
        <dbReference type="ChEBI" id="CHEBI:29985"/>
        <dbReference type="ChEBI" id="CHEBI:30616"/>
        <dbReference type="ChEBI" id="CHEBI:43474"/>
        <dbReference type="ChEBI" id="CHEBI:141005"/>
        <dbReference type="ChEBI" id="CHEBI:456216"/>
        <dbReference type="EC" id="6.3.2.17"/>
    </reaction>
</comment>
<dbReference type="InterPro" id="IPR036615">
    <property type="entry name" value="Mur_ligase_C_dom_sf"/>
</dbReference>
<dbReference type="OrthoDB" id="9809356at2"/>
<keyword evidence="4 11" id="KW-0436">Ligase</keyword>
<evidence type="ECO:0000313" key="15">
    <source>
        <dbReference type="Proteomes" id="UP000198618"/>
    </source>
</evidence>
<dbReference type="GO" id="GO:0005737">
    <property type="term" value="C:cytoplasm"/>
    <property type="evidence" value="ECO:0007669"/>
    <property type="project" value="TreeGrafter"/>
</dbReference>